<gene>
    <name evidence="2" type="ORF">CTEN210_18649</name>
</gene>
<evidence type="ECO:0000313" key="3">
    <source>
        <dbReference type="Proteomes" id="UP001054902"/>
    </source>
</evidence>
<feature type="compositionally biased region" description="Low complexity" evidence="1">
    <location>
        <begin position="1"/>
        <end position="22"/>
    </location>
</feature>
<feature type="compositionally biased region" description="Low complexity" evidence="1">
    <location>
        <begin position="511"/>
        <end position="528"/>
    </location>
</feature>
<sequence>MNESGNQQQQQQPAAENQQGQSGNVNGLGIDSRQRNRDRGGGGNGFRNFKGQIQELPVMGTKAESNNQNTANFIKKLAAYILVNFKNPSMLAKAVSELEDPLELLRNELPDIGKIAAYLQIVQAEPVDNETEAQRANRLQQNSMAMAPANALNAQEVSQFAKKKSLLQENMAKLWGIILGQCTKALVENLRAEHDFEKQQSEYNAIWLLKSIKRVVHSVTTSLNPIHTAFTATRDFYKTKQFTKSLEDYQADFENAQELVAQAGVDIVDHEDLLKKEKAKDPTITPSNYLIAIGRDLMFPLNIELRPLPSLNESNQSELYEYLRSMSNNSKFATEVAKILIEERRKSMRDRVNSSKTLPTFKVGDVVKVHIQVQSSAENNKVGKLSYQIRGPYQIVKDHGNNSYDVQRYGQPNGAIKKHQACDLYLLPPNLYPSDPLDTLDQRFLNYDHPPIQNPLHRPLRIESRADQFLFPPTIIQQPLQDQPEHHLDIEAIAPHLPTPPSPPSTPPPSASASSSSTPTLNPSTSPSLHDSILASHDKLFFIKYTPTGAIRERWYLIQIHLVSTEDANLDPI</sequence>
<evidence type="ECO:0000313" key="2">
    <source>
        <dbReference type="EMBL" id="GFH62173.1"/>
    </source>
</evidence>
<feature type="region of interest" description="Disordered" evidence="1">
    <location>
        <begin position="1"/>
        <end position="50"/>
    </location>
</feature>
<dbReference type="EMBL" id="BLLK01000081">
    <property type="protein sequence ID" value="GFH62173.1"/>
    <property type="molecule type" value="Genomic_DNA"/>
</dbReference>
<accession>A0AAD3DD26</accession>
<feature type="compositionally biased region" description="Pro residues" evidence="1">
    <location>
        <begin position="497"/>
        <end position="510"/>
    </location>
</feature>
<keyword evidence="3" id="KW-1185">Reference proteome</keyword>
<comment type="caution">
    <text evidence="2">The sequence shown here is derived from an EMBL/GenBank/DDBJ whole genome shotgun (WGS) entry which is preliminary data.</text>
</comment>
<evidence type="ECO:0000256" key="1">
    <source>
        <dbReference type="SAM" id="MobiDB-lite"/>
    </source>
</evidence>
<proteinExistence type="predicted"/>
<protein>
    <submittedName>
        <fullName evidence="2">Uncharacterized protein</fullName>
    </submittedName>
</protein>
<reference evidence="2 3" key="1">
    <citation type="journal article" date="2021" name="Sci. Rep.">
        <title>The genome of the diatom Chaetoceros tenuissimus carries an ancient integrated fragment of an extant virus.</title>
        <authorList>
            <person name="Hongo Y."/>
            <person name="Kimura K."/>
            <person name="Takaki Y."/>
            <person name="Yoshida Y."/>
            <person name="Baba S."/>
            <person name="Kobayashi G."/>
            <person name="Nagasaki K."/>
            <person name="Hano T."/>
            <person name="Tomaru Y."/>
        </authorList>
    </citation>
    <scope>NUCLEOTIDE SEQUENCE [LARGE SCALE GENOMIC DNA]</scope>
    <source>
        <strain evidence="2 3">NIES-3715</strain>
    </source>
</reference>
<dbReference type="Proteomes" id="UP001054902">
    <property type="component" value="Unassembled WGS sequence"/>
</dbReference>
<dbReference type="AlphaFoldDB" id="A0AAD3DD26"/>
<name>A0AAD3DD26_9STRA</name>
<feature type="region of interest" description="Disordered" evidence="1">
    <location>
        <begin position="494"/>
        <end position="529"/>
    </location>
</feature>
<organism evidence="2 3">
    <name type="scientific">Chaetoceros tenuissimus</name>
    <dbReference type="NCBI Taxonomy" id="426638"/>
    <lineage>
        <taxon>Eukaryota</taxon>
        <taxon>Sar</taxon>
        <taxon>Stramenopiles</taxon>
        <taxon>Ochrophyta</taxon>
        <taxon>Bacillariophyta</taxon>
        <taxon>Coscinodiscophyceae</taxon>
        <taxon>Chaetocerotophycidae</taxon>
        <taxon>Chaetocerotales</taxon>
        <taxon>Chaetocerotaceae</taxon>
        <taxon>Chaetoceros</taxon>
    </lineage>
</organism>